<dbReference type="SMART" id="SM00850">
    <property type="entry name" value="LytTR"/>
    <property type="match status" value="1"/>
</dbReference>
<dbReference type="InterPro" id="IPR046947">
    <property type="entry name" value="LytR-like"/>
</dbReference>
<dbReference type="Gene3D" id="3.40.50.2300">
    <property type="match status" value="1"/>
</dbReference>
<dbReference type="InterPro" id="IPR001789">
    <property type="entry name" value="Sig_transdc_resp-reg_receiver"/>
</dbReference>
<evidence type="ECO:0000259" key="3">
    <source>
        <dbReference type="PROSITE" id="PS50930"/>
    </source>
</evidence>
<dbReference type="Pfam" id="PF04397">
    <property type="entry name" value="LytTR"/>
    <property type="match status" value="1"/>
</dbReference>
<dbReference type="Gene3D" id="2.40.50.1020">
    <property type="entry name" value="LytTr DNA-binding domain"/>
    <property type="match status" value="1"/>
</dbReference>
<keyword evidence="5" id="KW-1185">Reference proteome</keyword>
<name>A0ABP3XZ23_9FLAO</name>
<keyword evidence="4" id="KW-0238">DNA-binding</keyword>
<dbReference type="EMBL" id="BAAAFH010000001">
    <property type="protein sequence ID" value="GAA0873614.1"/>
    <property type="molecule type" value="Genomic_DNA"/>
</dbReference>
<proteinExistence type="predicted"/>
<evidence type="ECO:0000259" key="2">
    <source>
        <dbReference type="PROSITE" id="PS50110"/>
    </source>
</evidence>
<gene>
    <name evidence="4" type="ORF">GCM10009118_00220</name>
</gene>
<comment type="caution">
    <text evidence="4">The sequence shown here is derived from an EMBL/GenBank/DDBJ whole genome shotgun (WGS) entry which is preliminary data.</text>
</comment>
<dbReference type="PROSITE" id="PS50110">
    <property type="entry name" value="RESPONSE_REGULATORY"/>
    <property type="match status" value="1"/>
</dbReference>
<sequence>MIRVVIIDDEKDARFLLKNLVQKKLSEALVIVGEGDDVETGYSIIREKKPDLVFLDVQMKTGTGFDLLEKFDQIDFEVIFITAYNEFAIKAFRFSAFDYLLKPIKSVDLIQSVEKLAEKTRQQKMERDKRVRILVENYGADGEIQKLVVNNVDGFRVLEIKSIIHLEGDRNYTHIIMKDGTKVTTSKNLGEYERLLSEQGFFRIHQSTVINLRHVTGFKKADDGYVEMVNGSELKVSRSRKQDFIARFS</sequence>
<accession>A0ABP3XZ23</accession>
<protein>
    <submittedName>
        <fullName evidence="4">LytTR family DNA-binding domain-containing protein</fullName>
    </submittedName>
</protein>
<organism evidence="4 5">
    <name type="scientific">Wandonia haliotis</name>
    <dbReference type="NCBI Taxonomy" id="574963"/>
    <lineage>
        <taxon>Bacteria</taxon>
        <taxon>Pseudomonadati</taxon>
        <taxon>Bacteroidota</taxon>
        <taxon>Flavobacteriia</taxon>
        <taxon>Flavobacteriales</taxon>
        <taxon>Crocinitomicaceae</taxon>
        <taxon>Wandonia</taxon>
    </lineage>
</organism>
<dbReference type="PROSITE" id="PS50930">
    <property type="entry name" value="HTH_LYTTR"/>
    <property type="match status" value="1"/>
</dbReference>
<dbReference type="PANTHER" id="PTHR37299">
    <property type="entry name" value="TRANSCRIPTIONAL REGULATOR-RELATED"/>
    <property type="match status" value="1"/>
</dbReference>
<dbReference type="SMART" id="SM00448">
    <property type="entry name" value="REC"/>
    <property type="match status" value="1"/>
</dbReference>
<feature type="domain" description="HTH LytTR-type" evidence="3">
    <location>
        <begin position="157"/>
        <end position="249"/>
    </location>
</feature>
<dbReference type="Proteomes" id="UP001501126">
    <property type="component" value="Unassembled WGS sequence"/>
</dbReference>
<evidence type="ECO:0000256" key="1">
    <source>
        <dbReference type="PROSITE-ProRule" id="PRU00169"/>
    </source>
</evidence>
<feature type="modified residue" description="4-aspartylphosphate" evidence="1">
    <location>
        <position position="56"/>
    </location>
</feature>
<dbReference type="RefSeq" id="WP_343783819.1">
    <property type="nucleotide sequence ID" value="NZ_BAAAFH010000001.1"/>
</dbReference>
<evidence type="ECO:0000313" key="5">
    <source>
        <dbReference type="Proteomes" id="UP001501126"/>
    </source>
</evidence>
<dbReference type="GO" id="GO:0003677">
    <property type="term" value="F:DNA binding"/>
    <property type="evidence" value="ECO:0007669"/>
    <property type="project" value="UniProtKB-KW"/>
</dbReference>
<evidence type="ECO:0000313" key="4">
    <source>
        <dbReference type="EMBL" id="GAA0873614.1"/>
    </source>
</evidence>
<keyword evidence="1" id="KW-0597">Phosphoprotein</keyword>
<dbReference type="PANTHER" id="PTHR37299:SF1">
    <property type="entry name" value="STAGE 0 SPORULATION PROTEIN A HOMOLOG"/>
    <property type="match status" value="1"/>
</dbReference>
<reference evidence="5" key="1">
    <citation type="journal article" date="2019" name="Int. J. Syst. Evol. Microbiol.">
        <title>The Global Catalogue of Microorganisms (GCM) 10K type strain sequencing project: providing services to taxonomists for standard genome sequencing and annotation.</title>
        <authorList>
            <consortium name="The Broad Institute Genomics Platform"/>
            <consortium name="The Broad Institute Genome Sequencing Center for Infectious Disease"/>
            <person name="Wu L."/>
            <person name="Ma J."/>
        </authorList>
    </citation>
    <scope>NUCLEOTIDE SEQUENCE [LARGE SCALE GENOMIC DNA]</scope>
    <source>
        <strain evidence="5">JCM 16083</strain>
    </source>
</reference>
<dbReference type="InterPro" id="IPR011006">
    <property type="entry name" value="CheY-like_superfamily"/>
</dbReference>
<dbReference type="Pfam" id="PF00072">
    <property type="entry name" value="Response_reg"/>
    <property type="match status" value="1"/>
</dbReference>
<feature type="domain" description="Response regulatory" evidence="2">
    <location>
        <begin position="3"/>
        <end position="117"/>
    </location>
</feature>
<dbReference type="SUPFAM" id="SSF52172">
    <property type="entry name" value="CheY-like"/>
    <property type="match status" value="1"/>
</dbReference>
<dbReference type="InterPro" id="IPR007492">
    <property type="entry name" value="LytTR_DNA-bd_dom"/>
</dbReference>